<dbReference type="EMBL" id="KU574722">
    <property type="protein sequence ID" value="AMM43956.1"/>
    <property type="molecule type" value="Genomic_DNA"/>
</dbReference>
<proteinExistence type="predicted"/>
<feature type="transmembrane region" description="Helical" evidence="1">
    <location>
        <begin position="6"/>
        <end position="23"/>
    </location>
</feature>
<organism evidence="2 3">
    <name type="scientific">Pectobacterium phage vB_PcaM_CBB</name>
    <dbReference type="NCBI Taxonomy" id="2772511"/>
    <lineage>
        <taxon>Viruses</taxon>
        <taxon>Duplodnaviria</taxon>
        <taxon>Heunggongvirae</taxon>
        <taxon>Uroviricota</taxon>
        <taxon>Caudoviricetes</taxon>
        <taxon>Mimasvirus</taxon>
        <taxon>Mimasvirus CBB</taxon>
    </lineage>
</organism>
<evidence type="ECO:0000313" key="3">
    <source>
        <dbReference type="Proteomes" id="UP000223891"/>
    </source>
</evidence>
<protein>
    <submittedName>
        <fullName evidence="2">Putative membrane protein</fullName>
    </submittedName>
</protein>
<keyword evidence="3" id="KW-1185">Reference proteome</keyword>
<keyword evidence="1" id="KW-1133">Transmembrane helix</keyword>
<sequence>MNNTNVGWFIFFWIAFTVVNIKISMLDVREEVVQQYTKKETEAKRQDEPMYIAVLNKIKDESCKGTTDKENNTFYVCADGSKVSMIHWTRGTDRKGVVTREYDPNGKLILIYGHPDDVY</sequence>
<reference evidence="3" key="1">
    <citation type="submission" date="2016-01" db="EMBL/GenBank/DDBJ databases">
        <title>Isolation and Characterization of Enterobacteria phage CBB.</title>
        <authorList>
            <person name="Buttimer C.T.H."/>
            <person name="Hendrix H."/>
            <person name="Alexandre H."/>
            <person name="O'Mahony J."/>
            <person name="Lavigne R."/>
            <person name="Coffey A."/>
        </authorList>
    </citation>
    <scope>NUCLEOTIDE SEQUENCE [LARGE SCALE GENOMIC DNA]</scope>
</reference>
<gene>
    <name evidence="2" type="ORF">CBB_393</name>
</gene>
<evidence type="ECO:0000313" key="2">
    <source>
        <dbReference type="EMBL" id="AMM43956.1"/>
    </source>
</evidence>
<evidence type="ECO:0000256" key="1">
    <source>
        <dbReference type="SAM" id="Phobius"/>
    </source>
</evidence>
<name>A0A1L2CVC9_9CAUD</name>
<accession>A0A1L2CVC9</accession>
<dbReference type="Proteomes" id="UP000223891">
    <property type="component" value="Segment"/>
</dbReference>
<keyword evidence="1" id="KW-0472">Membrane</keyword>
<keyword evidence="1" id="KW-0812">Transmembrane</keyword>